<name>A0A3Q7I6E7_SOLLC</name>
<evidence type="ECO:0000313" key="3">
    <source>
        <dbReference type="Proteomes" id="UP000004994"/>
    </source>
</evidence>
<keyword evidence="3" id="KW-1185">Reference proteome</keyword>
<dbReference type="InterPro" id="IPR013103">
    <property type="entry name" value="RVT_2"/>
</dbReference>
<reference evidence="2" key="1">
    <citation type="journal article" date="2012" name="Nature">
        <title>The tomato genome sequence provides insights into fleshy fruit evolution.</title>
        <authorList>
            <consortium name="Tomato Genome Consortium"/>
        </authorList>
    </citation>
    <scope>NUCLEOTIDE SEQUENCE [LARGE SCALE GENOMIC DNA]</scope>
    <source>
        <strain evidence="2">cv. Heinz 1706</strain>
    </source>
</reference>
<dbReference type="OMA" id="GTSXEEE"/>
<sequence length="128" mass="14801">MIITRNNDDEVARLQEEFALRFDIKKLGESHHFLVLEITNTSKGVFVVQEGYAKKLVDKFGMKQSKMFSTPLKTSMRLRCEEDSLLVDPKSYRALVGSLLYLTITTKRILKYSNLTSDMDLFLKEKMA</sequence>
<dbReference type="AlphaFoldDB" id="A0A3Q7I6E7"/>
<dbReference type="InParanoid" id="A0A3Q7I6E7"/>
<dbReference type="Pfam" id="PF07727">
    <property type="entry name" value="RVT_2"/>
    <property type="match status" value="1"/>
</dbReference>
<reference evidence="2" key="2">
    <citation type="submission" date="2019-01" db="UniProtKB">
        <authorList>
            <consortium name="EnsemblPlants"/>
        </authorList>
    </citation>
    <scope>IDENTIFICATION</scope>
    <source>
        <strain evidence="2">cv. Heinz 1706</strain>
    </source>
</reference>
<evidence type="ECO:0000313" key="2">
    <source>
        <dbReference type="EnsemblPlants" id="Solyc07g042985.1.1.1"/>
    </source>
</evidence>
<organism evidence="2">
    <name type="scientific">Solanum lycopersicum</name>
    <name type="common">Tomato</name>
    <name type="synonym">Lycopersicon esculentum</name>
    <dbReference type="NCBI Taxonomy" id="4081"/>
    <lineage>
        <taxon>Eukaryota</taxon>
        <taxon>Viridiplantae</taxon>
        <taxon>Streptophyta</taxon>
        <taxon>Embryophyta</taxon>
        <taxon>Tracheophyta</taxon>
        <taxon>Spermatophyta</taxon>
        <taxon>Magnoliopsida</taxon>
        <taxon>eudicotyledons</taxon>
        <taxon>Gunneridae</taxon>
        <taxon>Pentapetalae</taxon>
        <taxon>asterids</taxon>
        <taxon>lamiids</taxon>
        <taxon>Solanales</taxon>
        <taxon>Solanaceae</taxon>
        <taxon>Solanoideae</taxon>
        <taxon>Solaneae</taxon>
        <taxon>Solanum</taxon>
        <taxon>Solanum subgen. Lycopersicon</taxon>
    </lineage>
</organism>
<accession>A0A3Q7I6E7</accession>
<protein>
    <recommendedName>
        <fullName evidence="1">Reverse transcriptase Ty1/copia-type domain-containing protein</fullName>
    </recommendedName>
</protein>
<dbReference type="Gramene" id="Solyc07g042985.1.1">
    <property type="protein sequence ID" value="Solyc07g042985.1.1.1"/>
    <property type="gene ID" value="Solyc07g042985.1"/>
</dbReference>
<feature type="domain" description="Reverse transcriptase Ty1/copia-type" evidence="1">
    <location>
        <begin position="1"/>
        <end position="72"/>
    </location>
</feature>
<dbReference type="EnsemblPlants" id="Solyc07g042985.1.1">
    <property type="protein sequence ID" value="Solyc07g042985.1.1.1"/>
    <property type="gene ID" value="Solyc07g042985.1"/>
</dbReference>
<proteinExistence type="predicted"/>
<evidence type="ECO:0000259" key="1">
    <source>
        <dbReference type="Pfam" id="PF07727"/>
    </source>
</evidence>
<dbReference type="Proteomes" id="UP000004994">
    <property type="component" value="Chromosome 7"/>
</dbReference>